<comment type="caution">
    <text evidence="4">The sequence shown here is derived from an EMBL/GenBank/DDBJ whole genome shotgun (WGS) entry which is preliminary data.</text>
</comment>
<feature type="transmembrane region" description="Helical" evidence="2">
    <location>
        <begin position="592"/>
        <end position="610"/>
    </location>
</feature>
<organism evidence="4 5">
    <name type="scientific">Xylaria bambusicola</name>
    <dbReference type="NCBI Taxonomy" id="326684"/>
    <lineage>
        <taxon>Eukaryota</taxon>
        <taxon>Fungi</taxon>
        <taxon>Dikarya</taxon>
        <taxon>Ascomycota</taxon>
        <taxon>Pezizomycotina</taxon>
        <taxon>Sordariomycetes</taxon>
        <taxon>Xylariomycetidae</taxon>
        <taxon>Xylariales</taxon>
        <taxon>Xylariaceae</taxon>
        <taxon>Xylaria</taxon>
    </lineage>
</organism>
<feature type="compositionally biased region" description="Basic residues" evidence="1">
    <location>
        <begin position="39"/>
        <end position="48"/>
    </location>
</feature>
<feature type="compositionally biased region" description="Polar residues" evidence="1">
    <location>
        <begin position="235"/>
        <end position="254"/>
    </location>
</feature>
<dbReference type="PANTHER" id="PTHR34502:SF6">
    <property type="entry name" value="DUF6594 DOMAIN-CONTAINING PROTEIN"/>
    <property type="match status" value="1"/>
</dbReference>
<sequence length="611" mass="67050">MADSGDSVRQDASPCPRPGSRKARPRTQAPELQADHCPGKSKKSHKRSPTAVSISNERTVRDQLSSHISLRKEGSEKATVENPATLTEKMEEDRSPSKSILKDNCSLNKPNLFDPIPLSEVSKTGLAIESEDSSGSCETVTHTLPPRRDSSSKGATAKSKKPVINKPNALSFLDSDSPQLTPEGIERTVKEALGVSADTATSTSPSTHSTTSTSGSMREDLFDVFGDHETEHSNSPRSTSPEHSANGDTRSTGVEETGSRAKPGKIKRRSYGTPEIARAKVQHFHVLPDDMTPRAPNQQFIKHLRPEKPPLTGYELVASKLSATSAHRSGLPLRPIYRRFETLNHRILLHLQDEICEFEEQLRHLDSADTQNRRLPSGILPASRRAESISGSELHWHKTDILGKIAFKLEQYNRVLSSFRETLSLVAPTPADVQEYRGFLGSYAPIVETETQFLDATDDLVWLGYSDEDVATNEEDVVTPISRSDITDFPTRRRISILSQSDSSRRYDERRTPSPAHRVAVQGAAHEQNAVNKQTLTHFSLALAAAITLPILTFLVIPGFIGRMTVVCLVGIGILGALVQGNVMKFRASQEIWISVGLYGGVMAFLASMIS</sequence>
<accession>A0AAN7UFL6</accession>
<protein>
    <recommendedName>
        <fullName evidence="3">DUF6594 domain-containing protein</fullName>
    </recommendedName>
</protein>
<evidence type="ECO:0000256" key="2">
    <source>
        <dbReference type="SAM" id="Phobius"/>
    </source>
</evidence>
<feature type="compositionally biased region" description="Low complexity" evidence="1">
    <location>
        <begin position="199"/>
        <end position="216"/>
    </location>
</feature>
<dbReference type="AlphaFoldDB" id="A0AAN7UFL6"/>
<gene>
    <name evidence="4" type="ORF">RRF57_000975</name>
</gene>
<feature type="compositionally biased region" description="Basic and acidic residues" evidence="1">
    <location>
        <begin position="217"/>
        <end position="234"/>
    </location>
</feature>
<feature type="compositionally biased region" description="Polar residues" evidence="1">
    <location>
        <begin position="50"/>
        <end position="68"/>
    </location>
</feature>
<keyword evidence="2" id="KW-0472">Membrane</keyword>
<dbReference type="InterPro" id="IPR046529">
    <property type="entry name" value="DUF6594"/>
</dbReference>
<evidence type="ECO:0000256" key="1">
    <source>
        <dbReference type="SAM" id="MobiDB-lite"/>
    </source>
</evidence>
<keyword evidence="2" id="KW-0812">Transmembrane</keyword>
<proteinExistence type="predicted"/>
<keyword evidence="2" id="KW-1133">Transmembrane helix</keyword>
<keyword evidence="5" id="KW-1185">Reference proteome</keyword>
<reference evidence="4 5" key="1">
    <citation type="submission" date="2023-10" db="EMBL/GenBank/DDBJ databases">
        <title>Draft genome sequence of Xylaria bambusicola isolate GMP-LS, the root and basal stem rot pathogen of sugarcane in Indonesia.</title>
        <authorList>
            <person name="Selvaraj P."/>
            <person name="Muralishankar V."/>
            <person name="Muruganantham S."/>
            <person name="Sp S."/>
            <person name="Haryani S."/>
            <person name="Lau K.J.X."/>
            <person name="Naqvi N.I."/>
        </authorList>
    </citation>
    <scope>NUCLEOTIDE SEQUENCE [LARGE SCALE GENOMIC DNA]</scope>
    <source>
        <strain evidence="4">GMP-LS</strain>
    </source>
</reference>
<dbReference type="EMBL" id="JAWHQM010000002">
    <property type="protein sequence ID" value="KAK5625259.1"/>
    <property type="molecule type" value="Genomic_DNA"/>
</dbReference>
<feature type="region of interest" description="Disordered" evidence="1">
    <location>
        <begin position="1"/>
        <end position="271"/>
    </location>
</feature>
<feature type="compositionally biased region" description="Basic and acidic residues" evidence="1">
    <location>
        <begin position="70"/>
        <end position="79"/>
    </location>
</feature>
<dbReference type="PANTHER" id="PTHR34502">
    <property type="entry name" value="DUF6594 DOMAIN-CONTAINING PROTEIN-RELATED"/>
    <property type="match status" value="1"/>
</dbReference>
<feature type="compositionally biased region" description="Polar residues" evidence="1">
    <location>
        <begin position="133"/>
        <end position="142"/>
    </location>
</feature>
<dbReference type="Proteomes" id="UP001305414">
    <property type="component" value="Unassembled WGS sequence"/>
</dbReference>
<feature type="domain" description="DUF6594" evidence="3">
    <location>
        <begin position="314"/>
        <end position="603"/>
    </location>
</feature>
<evidence type="ECO:0000313" key="5">
    <source>
        <dbReference type="Proteomes" id="UP001305414"/>
    </source>
</evidence>
<name>A0AAN7UFL6_9PEZI</name>
<evidence type="ECO:0000259" key="3">
    <source>
        <dbReference type="Pfam" id="PF20237"/>
    </source>
</evidence>
<feature type="transmembrane region" description="Helical" evidence="2">
    <location>
        <begin position="564"/>
        <end position="580"/>
    </location>
</feature>
<dbReference type="Pfam" id="PF20237">
    <property type="entry name" value="DUF6594"/>
    <property type="match status" value="1"/>
</dbReference>
<evidence type="ECO:0000313" key="4">
    <source>
        <dbReference type="EMBL" id="KAK5625259.1"/>
    </source>
</evidence>